<evidence type="ECO:0000256" key="1">
    <source>
        <dbReference type="SAM" id="MobiDB-lite"/>
    </source>
</evidence>
<keyword evidence="2" id="KW-0812">Transmembrane</keyword>
<dbReference type="AlphaFoldDB" id="A0A7T0G4E1"/>
<name>A0A7T0G4E1_9BACT</name>
<feature type="transmembrane region" description="Helical" evidence="2">
    <location>
        <begin position="319"/>
        <end position="340"/>
    </location>
</feature>
<dbReference type="Pfam" id="PF03929">
    <property type="entry name" value="PepSY_TM"/>
    <property type="match status" value="1"/>
</dbReference>
<accession>A0A7T0G4E1</accession>
<dbReference type="Proteomes" id="UP000594464">
    <property type="component" value="Chromosome"/>
</dbReference>
<evidence type="ECO:0000313" key="4">
    <source>
        <dbReference type="Proteomes" id="UP000594464"/>
    </source>
</evidence>
<sequence>MFAFSGLTGSALVFYQDIDEFLNPGLLKVEPGEDHLPLSEITLAAQKAAPVEAKPSRLYLPRHPQMPIKVRFSLSRDGEKVLLDVMVNPYTAEALGQREWGGYLMSFLYKIHYTLALGDIGESIMGAMGALLIGSIVTGLVLWRPKLRSFFQAFTFRRSANLTRFIYDLHKTIGAYSSVVLLVIAFSGIYMIFPQYVKPLVGMALSVSEPSPFKQSAVGNNETPRVNVDEVETIARDTFPQAELQRIFFPASADSPYRVIMRQPGEIRKTSGNVQLWISTYDGDILKIQEPQSMPGGDAFLSWMFPLHNGEAFGLPGRILVFLTGFVPITLYATGLWVWWRKRKARLKSSQGSESDKAIPDNLDRRASSSRLR</sequence>
<feature type="region of interest" description="Disordered" evidence="1">
    <location>
        <begin position="351"/>
        <end position="373"/>
    </location>
</feature>
<dbReference type="PANTHER" id="PTHR34219">
    <property type="entry name" value="IRON-REGULATED INNER MEMBRANE PROTEIN-RELATED"/>
    <property type="match status" value="1"/>
</dbReference>
<reference evidence="4" key="1">
    <citation type="submission" date="2020-02" db="EMBL/GenBank/DDBJ databases">
        <title>Genomic and physiological characterization of two novel Nitrospinaceae genera.</title>
        <authorList>
            <person name="Mueller A.J."/>
            <person name="Jung M.-Y."/>
            <person name="Strachan C.R."/>
            <person name="Herbold C.W."/>
            <person name="Kirkegaard R.H."/>
            <person name="Daims H."/>
        </authorList>
    </citation>
    <scope>NUCLEOTIDE SEQUENCE [LARGE SCALE GENOMIC DNA]</scope>
</reference>
<proteinExistence type="predicted"/>
<feature type="compositionally biased region" description="Basic and acidic residues" evidence="1">
    <location>
        <begin position="354"/>
        <end position="367"/>
    </location>
</feature>
<dbReference type="KEGG" id="nva:G3M78_13235"/>
<feature type="transmembrane region" description="Helical" evidence="2">
    <location>
        <begin position="124"/>
        <end position="143"/>
    </location>
</feature>
<gene>
    <name evidence="3" type="ORF">G3M78_13235</name>
</gene>
<evidence type="ECO:0000256" key="2">
    <source>
        <dbReference type="SAM" id="Phobius"/>
    </source>
</evidence>
<organism evidence="3 4">
    <name type="scientific">Candidatus Nitrohelix vancouverensis</name>
    <dbReference type="NCBI Taxonomy" id="2705534"/>
    <lineage>
        <taxon>Bacteria</taxon>
        <taxon>Pseudomonadati</taxon>
        <taxon>Nitrospinota/Tectimicrobiota group</taxon>
        <taxon>Nitrospinota</taxon>
        <taxon>Nitrospinia</taxon>
        <taxon>Nitrospinales</taxon>
        <taxon>Nitrospinaceae</taxon>
        <taxon>Candidatus Nitrohelix</taxon>
    </lineage>
</organism>
<dbReference type="InterPro" id="IPR005625">
    <property type="entry name" value="PepSY-ass_TM"/>
</dbReference>
<keyword evidence="2" id="KW-1133">Transmembrane helix</keyword>
<evidence type="ECO:0000313" key="3">
    <source>
        <dbReference type="EMBL" id="QPJ66303.1"/>
    </source>
</evidence>
<keyword evidence="2" id="KW-0472">Membrane</keyword>
<protein>
    <submittedName>
        <fullName evidence="3">PepSY domain-containing protein</fullName>
    </submittedName>
</protein>
<feature type="transmembrane region" description="Helical" evidence="2">
    <location>
        <begin position="173"/>
        <end position="193"/>
    </location>
</feature>
<dbReference type="EMBL" id="CP048620">
    <property type="protein sequence ID" value="QPJ66303.1"/>
    <property type="molecule type" value="Genomic_DNA"/>
</dbReference>